<sequence length="617" mass="69085">MSSAQTSSRRSNSSDSASTVAGPVSVAGTTNGNGFRSAGGDALSIEMQFLNPRRRFPLANEYLPAVHVTEEQVEDLRETCEQLTADALELTAMFAWEDSNNNDLVDEHRDQWKVHYRRPHRGKDAAADELEDSTDDSNGGLRHYVVSGQIHDMSLEDRAVMTDFYRELFLDAAVLRSFETQTPEDPFHFFGIKWLAHLSPADKLISPRDFAFVEYSRRVAGPKGEPLLVKVQQSLGPEHVDAMNRREFDLVRAQMSCTTVYRHDKRANNVQVIARGYLDPCGSAPALMTRSFLTRLAPTLVEVEHSADVKYIMRHGLVLPKEKFFARREALKAHGRHLLQCTACGKRFGRLKRHLTQCRACGEAACGRCLMTYTLCLPHHERRSAEHPSAVIQERFCLRCLYSGQLDRKGQRMDDFLTSGRVGPPAPSITAPTADDDEEVDDDDVSVVEFAMLDDGPMHTAISEAQRLQRLKQRYLENEKRKYLSRNHEQTPQPMLNGSVGSSSISSAHNSVSSAYSSLSMTSSTYSSAEAAAAATAALQATTGFHEMEHSIGEQEALLRSPQSEYAKLSLQRTTQRSHSNPTFNAQRMRENRLAEWEAAERSQATSTFDNQYDIDD</sequence>
<dbReference type="STRING" id="1094619.G4YEH2"/>
<dbReference type="EMBL" id="JH159151">
    <property type="protein sequence ID" value="EGZ26879.1"/>
    <property type="molecule type" value="Genomic_DNA"/>
</dbReference>
<feature type="coiled-coil region" evidence="1">
    <location>
        <begin position="66"/>
        <end position="93"/>
    </location>
</feature>
<feature type="region of interest" description="Disordered" evidence="2">
    <location>
        <begin position="483"/>
        <end position="508"/>
    </location>
</feature>
<feature type="region of interest" description="Disordered" evidence="2">
    <location>
        <begin position="1"/>
        <end position="33"/>
    </location>
</feature>
<feature type="compositionally biased region" description="Low complexity" evidence="2">
    <location>
        <begin position="499"/>
        <end position="508"/>
    </location>
</feature>
<dbReference type="Gene3D" id="3.30.530.20">
    <property type="match status" value="1"/>
</dbReference>
<dbReference type="InterPro" id="IPR013083">
    <property type="entry name" value="Znf_RING/FYVE/PHD"/>
</dbReference>
<feature type="region of interest" description="Disordered" evidence="2">
    <location>
        <begin position="566"/>
        <end position="617"/>
    </location>
</feature>
<dbReference type="PANTHER" id="PTHR13510:SF44">
    <property type="entry name" value="RABENOSYN-5"/>
    <property type="match status" value="1"/>
</dbReference>
<keyword evidence="1" id="KW-0175">Coiled coil</keyword>
<dbReference type="CDD" id="cd00065">
    <property type="entry name" value="FYVE_like_SF"/>
    <property type="match status" value="1"/>
</dbReference>
<evidence type="ECO:0000313" key="4">
    <source>
        <dbReference type="Proteomes" id="UP000002640"/>
    </source>
</evidence>
<proteinExistence type="predicted"/>
<dbReference type="AlphaFoldDB" id="G4YEH2"/>
<dbReference type="InterPro" id="IPR052727">
    <property type="entry name" value="Rab4/Rab5_effector"/>
</dbReference>
<dbReference type="OMA" id="TGFHEME"/>
<name>G4YEH2_PHYSP</name>
<evidence type="ECO:0000256" key="1">
    <source>
        <dbReference type="SAM" id="Coils"/>
    </source>
</evidence>
<accession>G4YEH2</accession>
<evidence type="ECO:0000313" key="3">
    <source>
        <dbReference type="EMBL" id="EGZ26879.1"/>
    </source>
</evidence>
<dbReference type="GeneID" id="20643034"/>
<feature type="region of interest" description="Disordered" evidence="2">
    <location>
        <begin position="418"/>
        <end position="441"/>
    </location>
</feature>
<dbReference type="Proteomes" id="UP000002640">
    <property type="component" value="Unassembled WGS sequence"/>
</dbReference>
<dbReference type="Gene3D" id="3.30.40.10">
    <property type="entry name" value="Zinc/RING finger domain, C3HC4 (zinc finger)"/>
    <property type="match status" value="1"/>
</dbReference>
<dbReference type="RefSeq" id="XP_009514154.1">
    <property type="nucleotide sequence ID" value="XM_009515859.1"/>
</dbReference>
<dbReference type="InterPro" id="IPR023393">
    <property type="entry name" value="START-like_dom_sf"/>
</dbReference>
<feature type="compositionally biased region" description="Polar residues" evidence="2">
    <location>
        <begin position="571"/>
        <end position="586"/>
    </location>
</feature>
<evidence type="ECO:0000256" key="2">
    <source>
        <dbReference type="SAM" id="MobiDB-lite"/>
    </source>
</evidence>
<dbReference type="InterPro" id="IPR011011">
    <property type="entry name" value="Znf_FYVE_PHD"/>
</dbReference>
<feature type="compositionally biased region" description="Low complexity" evidence="2">
    <location>
        <begin position="1"/>
        <end position="19"/>
    </location>
</feature>
<dbReference type="InParanoid" id="G4YEH2"/>
<gene>
    <name evidence="3" type="ORF">PHYSODRAFT_308462</name>
</gene>
<evidence type="ECO:0008006" key="5">
    <source>
        <dbReference type="Google" id="ProtNLM"/>
    </source>
</evidence>
<organism evidence="3 4">
    <name type="scientific">Phytophthora sojae (strain P6497)</name>
    <name type="common">Soybean stem and root rot agent</name>
    <name type="synonym">Phytophthora megasperma f. sp. glycines</name>
    <dbReference type="NCBI Taxonomy" id="1094619"/>
    <lineage>
        <taxon>Eukaryota</taxon>
        <taxon>Sar</taxon>
        <taxon>Stramenopiles</taxon>
        <taxon>Oomycota</taxon>
        <taxon>Peronosporomycetes</taxon>
        <taxon>Peronosporales</taxon>
        <taxon>Peronosporaceae</taxon>
        <taxon>Phytophthora</taxon>
    </lineage>
</organism>
<dbReference type="KEGG" id="psoj:PHYSODRAFT_308462"/>
<protein>
    <recommendedName>
        <fullName evidence="5">FYVE-type domain-containing protein</fullName>
    </recommendedName>
</protein>
<keyword evidence="4" id="KW-1185">Reference proteome</keyword>
<dbReference type="SUPFAM" id="SSF57903">
    <property type="entry name" value="FYVE/PHD zinc finger"/>
    <property type="match status" value="1"/>
</dbReference>
<dbReference type="PANTHER" id="PTHR13510">
    <property type="entry name" value="FYVE-FINGER-CONTAINING RAB5 EFFECTOR PROTEIN RABENOSYN-5-RELATED"/>
    <property type="match status" value="1"/>
</dbReference>
<feature type="compositionally biased region" description="Basic and acidic residues" evidence="2">
    <location>
        <begin position="588"/>
        <end position="601"/>
    </location>
</feature>
<reference evidence="3 4" key="1">
    <citation type="journal article" date="2006" name="Science">
        <title>Phytophthora genome sequences uncover evolutionary origins and mechanisms of pathogenesis.</title>
        <authorList>
            <person name="Tyler B.M."/>
            <person name="Tripathy S."/>
            <person name="Zhang X."/>
            <person name="Dehal P."/>
            <person name="Jiang R.H."/>
            <person name="Aerts A."/>
            <person name="Arredondo F.D."/>
            <person name="Baxter L."/>
            <person name="Bensasson D."/>
            <person name="Beynon J.L."/>
            <person name="Chapman J."/>
            <person name="Damasceno C.M."/>
            <person name="Dorrance A.E."/>
            <person name="Dou D."/>
            <person name="Dickerman A.W."/>
            <person name="Dubchak I.L."/>
            <person name="Garbelotto M."/>
            <person name="Gijzen M."/>
            <person name="Gordon S.G."/>
            <person name="Govers F."/>
            <person name="Grunwald N.J."/>
            <person name="Huang W."/>
            <person name="Ivors K.L."/>
            <person name="Jones R.W."/>
            <person name="Kamoun S."/>
            <person name="Krampis K."/>
            <person name="Lamour K.H."/>
            <person name="Lee M.K."/>
            <person name="McDonald W.H."/>
            <person name="Medina M."/>
            <person name="Meijer H.J."/>
            <person name="Nordberg E.K."/>
            <person name="Maclean D.J."/>
            <person name="Ospina-Giraldo M.D."/>
            <person name="Morris P.F."/>
            <person name="Phuntumart V."/>
            <person name="Putnam N.H."/>
            <person name="Rash S."/>
            <person name="Rose J.K."/>
            <person name="Sakihama Y."/>
            <person name="Salamov A.A."/>
            <person name="Savidor A."/>
            <person name="Scheuring C.F."/>
            <person name="Smith B.M."/>
            <person name="Sobral B.W."/>
            <person name="Terry A."/>
            <person name="Torto-Alalibo T.A."/>
            <person name="Win J."/>
            <person name="Xu Z."/>
            <person name="Zhang H."/>
            <person name="Grigoriev I.V."/>
            <person name="Rokhsar D.S."/>
            <person name="Boore J.L."/>
        </authorList>
    </citation>
    <scope>NUCLEOTIDE SEQUENCE [LARGE SCALE GENOMIC DNA]</scope>
    <source>
        <strain evidence="3 4">P6497</strain>
    </source>
</reference>